<dbReference type="GO" id="GO:0051539">
    <property type="term" value="F:4 iron, 4 sulfur cluster binding"/>
    <property type="evidence" value="ECO:0007669"/>
    <property type="project" value="UniProtKB-KW"/>
</dbReference>
<keyword evidence="2" id="KW-0489">Methyltransferase</keyword>
<keyword evidence="8" id="KW-1133">Transmembrane helix</keyword>
<reference evidence="11" key="1">
    <citation type="submission" date="2018-05" db="EMBL/GenBank/DDBJ databases">
        <authorList>
            <person name="Lanie J.A."/>
            <person name="Ng W.-L."/>
            <person name="Kazmierczak K.M."/>
            <person name="Andrzejewski T.M."/>
            <person name="Davidsen T.M."/>
            <person name="Wayne K.J."/>
            <person name="Tettelin H."/>
            <person name="Glass J.I."/>
            <person name="Rusch D."/>
            <person name="Podicherti R."/>
            <person name="Tsui H.-C.T."/>
            <person name="Winkler M.E."/>
        </authorList>
    </citation>
    <scope>NUCLEOTIDE SEQUENCE</scope>
</reference>
<evidence type="ECO:0000256" key="3">
    <source>
        <dbReference type="ARBA" id="ARBA00022679"/>
    </source>
</evidence>
<dbReference type="InterPro" id="IPR058240">
    <property type="entry name" value="rSAM_sf"/>
</dbReference>
<dbReference type="InterPro" id="IPR034466">
    <property type="entry name" value="Methyltransferase_Class_B"/>
</dbReference>
<keyword evidence="7" id="KW-0411">Iron-sulfur</keyword>
<dbReference type="SFLD" id="SFLDG01082">
    <property type="entry name" value="B12-binding_domain_containing"/>
    <property type="match status" value="1"/>
</dbReference>
<evidence type="ECO:0000256" key="8">
    <source>
        <dbReference type="SAM" id="Phobius"/>
    </source>
</evidence>
<dbReference type="PANTHER" id="PTHR43409">
    <property type="entry name" value="ANAEROBIC MAGNESIUM-PROTOPORPHYRIN IX MONOMETHYL ESTER CYCLASE-RELATED"/>
    <property type="match status" value="1"/>
</dbReference>
<feature type="domain" description="B12-binding" evidence="9">
    <location>
        <begin position="10"/>
        <end position="163"/>
    </location>
</feature>
<dbReference type="SUPFAM" id="SSF102114">
    <property type="entry name" value="Radical SAM enzymes"/>
    <property type="match status" value="1"/>
</dbReference>
<dbReference type="CDD" id="cd02068">
    <property type="entry name" value="radical_SAM_B12_BD"/>
    <property type="match status" value="1"/>
</dbReference>
<evidence type="ECO:0000256" key="4">
    <source>
        <dbReference type="ARBA" id="ARBA00022691"/>
    </source>
</evidence>
<sequence length="512" mass="58859">MDNKHITLVRGPVVFTNGSINNEAVPQLGLAYISGYLRAKGYEVTLIDSSAEGLGKISPLKKYPGYSYQGLTHNDVISKIPKQTKIVGFTSMFSGEWPVLRDLITQTRQSFPDALMVAGGEHITALTEYCLRDCPVLDVCVRGEGEHTFYQLLEAYLGTGDFLDVPGIAYINKEGQYQQNGNKPPRMKDVKIPWPDWPEDYLEKFWRAGKSYGVATERDMPFMLSRGCPFQCTFCSSPQMWTTKYNFRDLDDVMKEIKYYIKRYDITALQMYDLTAIIKKQWAMEFCQRMIDEGIKLKWSLPDGTRSEALDKEVLIMMKKSNINYLVYAPESGSQRTLKKIKKRVKLKRLIESVIEAKRLGLTVRTNVIIGFPHETWRDIIQTILFQMRNAIRGVDDVTIYIFSPYPGTEIFDDLTRAGKVKLNDDYFHKLTSLNGDYFTTNLTTFNDNISGRMLGVVRLVAVLINYAISYLLYPRRIIRTIMNIYSTNAATVFEHRLKDFLNRRKLKTTAN</sequence>
<dbReference type="GO" id="GO:0031419">
    <property type="term" value="F:cobalamin binding"/>
    <property type="evidence" value="ECO:0007669"/>
    <property type="project" value="InterPro"/>
</dbReference>
<keyword evidence="3" id="KW-0808">Transferase</keyword>
<proteinExistence type="predicted"/>
<dbReference type="InterPro" id="IPR006158">
    <property type="entry name" value="Cobalamin-bd"/>
</dbReference>
<keyword evidence="4" id="KW-0949">S-adenosyl-L-methionine</keyword>
<dbReference type="InterPro" id="IPR007197">
    <property type="entry name" value="rSAM"/>
</dbReference>
<feature type="transmembrane region" description="Helical" evidence="8">
    <location>
        <begin position="454"/>
        <end position="474"/>
    </location>
</feature>
<evidence type="ECO:0000313" key="11">
    <source>
        <dbReference type="EMBL" id="SVB24364.1"/>
    </source>
</evidence>
<dbReference type="InterPro" id="IPR006638">
    <property type="entry name" value="Elp3/MiaA/NifB-like_rSAM"/>
</dbReference>
<dbReference type="AlphaFoldDB" id="A0A382CES8"/>
<dbReference type="EMBL" id="UINC01034084">
    <property type="protein sequence ID" value="SVB24364.1"/>
    <property type="molecule type" value="Genomic_DNA"/>
</dbReference>
<dbReference type="PANTHER" id="PTHR43409:SF7">
    <property type="entry name" value="BLL1977 PROTEIN"/>
    <property type="match status" value="1"/>
</dbReference>
<dbReference type="PROSITE" id="PS51918">
    <property type="entry name" value="RADICAL_SAM"/>
    <property type="match status" value="1"/>
</dbReference>
<keyword evidence="8" id="KW-0812">Transmembrane</keyword>
<dbReference type="InterPro" id="IPR051198">
    <property type="entry name" value="BchE-like"/>
</dbReference>
<evidence type="ECO:0000256" key="7">
    <source>
        <dbReference type="ARBA" id="ARBA00023014"/>
    </source>
</evidence>
<dbReference type="SFLD" id="SFLDS00029">
    <property type="entry name" value="Radical_SAM"/>
    <property type="match status" value="1"/>
</dbReference>
<keyword evidence="6" id="KW-0408">Iron</keyword>
<dbReference type="InterPro" id="IPR023404">
    <property type="entry name" value="rSAM_horseshoe"/>
</dbReference>
<dbReference type="Gene3D" id="3.80.30.20">
    <property type="entry name" value="tm_1862 like domain"/>
    <property type="match status" value="1"/>
</dbReference>
<evidence type="ECO:0000256" key="5">
    <source>
        <dbReference type="ARBA" id="ARBA00022723"/>
    </source>
</evidence>
<dbReference type="CDD" id="cd01335">
    <property type="entry name" value="Radical_SAM"/>
    <property type="match status" value="1"/>
</dbReference>
<comment type="cofactor">
    <cofactor evidence="1">
        <name>[4Fe-4S] cluster</name>
        <dbReference type="ChEBI" id="CHEBI:49883"/>
    </cofactor>
</comment>
<evidence type="ECO:0000259" key="9">
    <source>
        <dbReference type="PROSITE" id="PS51332"/>
    </source>
</evidence>
<dbReference type="PROSITE" id="PS51332">
    <property type="entry name" value="B12_BINDING"/>
    <property type="match status" value="1"/>
</dbReference>
<feature type="domain" description="Radical SAM core" evidence="10">
    <location>
        <begin position="212"/>
        <end position="435"/>
    </location>
</feature>
<dbReference type="Pfam" id="PF04055">
    <property type="entry name" value="Radical_SAM"/>
    <property type="match status" value="1"/>
</dbReference>
<gene>
    <name evidence="11" type="ORF">METZ01_LOCUS177218</name>
</gene>
<organism evidence="11">
    <name type="scientific">marine metagenome</name>
    <dbReference type="NCBI Taxonomy" id="408172"/>
    <lineage>
        <taxon>unclassified sequences</taxon>
        <taxon>metagenomes</taxon>
        <taxon>ecological metagenomes</taxon>
    </lineage>
</organism>
<evidence type="ECO:0000256" key="2">
    <source>
        <dbReference type="ARBA" id="ARBA00022603"/>
    </source>
</evidence>
<evidence type="ECO:0000256" key="1">
    <source>
        <dbReference type="ARBA" id="ARBA00001966"/>
    </source>
</evidence>
<evidence type="ECO:0000256" key="6">
    <source>
        <dbReference type="ARBA" id="ARBA00023004"/>
    </source>
</evidence>
<dbReference type="GO" id="GO:0046872">
    <property type="term" value="F:metal ion binding"/>
    <property type="evidence" value="ECO:0007669"/>
    <property type="project" value="UniProtKB-KW"/>
</dbReference>
<accession>A0A382CES8</accession>
<dbReference type="GO" id="GO:0003824">
    <property type="term" value="F:catalytic activity"/>
    <property type="evidence" value="ECO:0007669"/>
    <property type="project" value="InterPro"/>
</dbReference>
<protein>
    <submittedName>
        <fullName evidence="11">Uncharacterized protein</fullName>
    </submittedName>
</protein>
<name>A0A382CES8_9ZZZZ</name>
<keyword evidence="8" id="KW-0472">Membrane</keyword>
<dbReference type="SMART" id="SM00729">
    <property type="entry name" value="Elp3"/>
    <property type="match status" value="1"/>
</dbReference>
<dbReference type="Pfam" id="PF02310">
    <property type="entry name" value="B12-binding"/>
    <property type="match status" value="1"/>
</dbReference>
<dbReference type="SFLD" id="SFLDG01123">
    <property type="entry name" value="methyltransferase_(Class_B)"/>
    <property type="match status" value="1"/>
</dbReference>
<evidence type="ECO:0000259" key="10">
    <source>
        <dbReference type="PROSITE" id="PS51918"/>
    </source>
</evidence>
<keyword evidence="5" id="KW-0479">Metal-binding</keyword>
<dbReference type="Gene3D" id="3.40.50.280">
    <property type="entry name" value="Cobalamin-binding domain"/>
    <property type="match status" value="1"/>
</dbReference>